<name>A0ABY2FPK8_9ACTN</name>
<dbReference type="Proteomes" id="UP000295060">
    <property type="component" value="Unassembled WGS sequence"/>
</dbReference>
<feature type="transmembrane region" description="Helical" evidence="1">
    <location>
        <begin position="64"/>
        <end position="87"/>
    </location>
</feature>
<evidence type="ECO:0000313" key="2">
    <source>
        <dbReference type="EMBL" id="TDW95088.1"/>
    </source>
</evidence>
<keyword evidence="1" id="KW-0812">Transmembrane</keyword>
<protein>
    <submittedName>
        <fullName evidence="2">Uncharacterized protein</fullName>
    </submittedName>
</protein>
<evidence type="ECO:0000313" key="3">
    <source>
        <dbReference type="Proteomes" id="UP000295060"/>
    </source>
</evidence>
<gene>
    <name evidence="2" type="ORF">EV137_2421</name>
</gene>
<accession>A0ABY2FPK8</accession>
<comment type="caution">
    <text evidence="2">The sequence shown here is derived from an EMBL/GenBank/DDBJ whole genome shotgun (WGS) entry which is preliminary data.</text>
</comment>
<reference evidence="2 3" key="1">
    <citation type="submission" date="2019-03" db="EMBL/GenBank/DDBJ databases">
        <title>Genomic Encyclopedia of Type Strains, Phase III (KMG-III): the genomes of soil and plant-associated and newly described type strains.</title>
        <authorList>
            <person name="Whitman W."/>
        </authorList>
    </citation>
    <scope>NUCLEOTIDE SEQUENCE [LARGE SCALE GENOMIC DNA]</scope>
    <source>
        <strain evidence="2 3">VKMAc-2574</strain>
    </source>
</reference>
<keyword evidence="1" id="KW-1133">Transmembrane helix</keyword>
<keyword evidence="1" id="KW-0472">Membrane</keyword>
<keyword evidence="3" id="KW-1185">Reference proteome</keyword>
<dbReference type="EMBL" id="SODU01000001">
    <property type="protein sequence ID" value="TDW95088.1"/>
    <property type="molecule type" value="Genomic_DNA"/>
</dbReference>
<sequence>MPPDPSGRPVLSKVLGAVGAVLLIVGVVLAVRPVHAGGDGCGSVFQPDKGITPMQCDARLSSRGILVTGFGAGGVALVVTALTVAAVRDRRTRVSP</sequence>
<proteinExistence type="predicted"/>
<evidence type="ECO:0000256" key="1">
    <source>
        <dbReference type="SAM" id="Phobius"/>
    </source>
</evidence>
<organism evidence="2 3">
    <name type="scientific">Kribbella pratensis</name>
    <dbReference type="NCBI Taxonomy" id="2512112"/>
    <lineage>
        <taxon>Bacteria</taxon>
        <taxon>Bacillati</taxon>
        <taxon>Actinomycetota</taxon>
        <taxon>Actinomycetes</taxon>
        <taxon>Propionibacteriales</taxon>
        <taxon>Kribbellaceae</taxon>
        <taxon>Kribbella</taxon>
    </lineage>
</organism>